<dbReference type="InterPro" id="IPR015927">
    <property type="entry name" value="Peptidase_S24_S26A/B/C"/>
</dbReference>
<organism evidence="2 3">
    <name type="scientific">Paenibacillus contaminans</name>
    <dbReference type="NCBI Taxonomy" id="450362"/>
    <lineage>
        <taxon>Bacteria</taxon>
        <taxon>Bacillati</taxon>
        <taxon>Bacillota</taxon>
        <taxon>Bacilli</taxon>
        <taxon>Bacillales</taxon>
        <taxon>Paenibacillaceae</taxon>
        <taxon>Paenibacillus</taxon>
    </lineage>
</organism>
<reference evidence="2 3" key="1">
    <citation type="journal article" date="2009" name="Int. J. Syst. Evol. Microbiol.">
        <title>Paenibacillus contaminans sp. nov., isolated from a contaminated laboratory plate.</title>
        <authorList>
            <person name="Chou J.H."/>
            <person name="Lee J.H."/>
            <person name="Lin M.C."/>
            <person name="Chang P.S."/>
            <person name="Arun A.B."/>
            <person name="Young C.C."/>
            <person name="Chen W.M."/>
        </authorList>
    </citation>
    <scope>NUCLEOTIDE SEQUENCE [LARGE SCALE GENOMIC DNA]</scope>
    <source>
        <strain evidence="2 3">CKOBP-6</strain>
    </source>
</reference>
<proteinExistence type="predicted"/>
<gene>
    <name evidence="2" type="ORF">DQG23_24295</name>
</gene>
<dbReference type="Gene3D" id="1.10.260.40">
    <property type="entry name" value="lambda repressor-like DNA-binding domains"/>
    <property type="match status" value="1"/>
</dbReference>
<dbReference type="InterPro" id="IPR036286">
    <property type="entry name" value="LexA/Signal_pep-like_sf"/>
</dbReference>
<name>A0A329MGN8_9BACL</name>
<dbReference type="PROSITE" id="PS50943">
    <property type="entry name" value="HTH_CROC1"/>
    <property type="match status" value="1"/>
</dbReference>
<dbReference type="InterPro" id="IPR010982">
    <property type="entry name" value="Lambda_DNA-bd_dom_sf"/>
</dbReference>
<protein>
    <recommendedName>
        <fullName evidence="1">HTH cro/C1-type domain-containing protein</fullName>
    </recommendedName>
</protein>
<sequence>MSEANESRIRKLRKERKLSGIKVAQMMNITPQYYYDIEKGERRLTAEIASDLADILNTTVDYLIGKTDINLYDWIQSPAEEAAEALKVQEEESQYSIVEPNKIVDMRNKSKARLDAIMGKLPQKNDSYNSEPISVELVPIPIYGEIRAGYDSLANEMIIGYEYMSKDAVKDGEYFYLIVKGDSMVEEGIREGMRVLVKKQSHVENGKIGVVLVNGDEGTLKRVFYDGNNVILQASNRSIGPKSLPIKEVRIQGQVKKVEFDV</sequence>
<dbReference type="OrthoDB" id="194368at2"/>
<dbReference type="InterPro" id="IPR050077">
    <property type="entry name" value="LexA_repressor"/>
</dbReference>
<dbReference type="Pfam" id="PF01381">
    <property type="entry name" value="HTH_3"/>
    <property type="match status" value="1"/>
</dbReference>
<dbReference type="Proteomes" id="UP000250369">
    <property type="component" value="Unassembled WGS sequence"/>
</dbReference>
<dbReference type="GO" id="GO:0003677">
    <property type="term" value="F:DNA binding"/>
    <property type="evidence" value="ECO:0007669"/>
    <property type="project" value="InterPro"/>
</dbReference>
<evidence type="ECO:0000313" key="2">
    <source>
        <dbReference type="EMBL" id="RAV18852.1"/>
    </source>
</evidence>
<dbReference type="AlphaFoldDB" id="A0A329MGN8"/>
<dbReference type="InterPro" id="IPR001387">
    <property type="entry name" value="Cro/C1-type_HTH"/>
</dbReference>
<keyword evidence="3" id="KW-1185">Reference proteome</keyword>
<dbReference type="SUPFAM" id="SSF51306">
    <property type="entry name" value="LexA/Signal peptidase"/>
    <property type="match status" value="1"/>
</dbReference>
<dbReference type="SMART" id="SM00530">
    <property type="entry name" value="HTH_XRE"/>
    <property type="match status" value="1"/>
</dbReference>
<dbReference type="SUPFAM" id="SSF47413">
    <property type="entry name" value="lambda repressor-like DNA-binding domains"/>
    <property type="match status" value="1"/>
</dbReference>
<dbReference type="PANTHER" id="PTHR33516:SF2">
    <property type="entry name" value="LEXA REPRESSOR-RELATED"/>
    <property type="match status" value="1"/>
</dbReference>
<dbReference type="RefSeq" id="WP_113033481.1">
    <property type="nucleotide sequence ID" value="NZ_QMFB01000015.1"/>
</dbReference>
<accession>A0A329MGN8</accession>
<feature type="domain" description="HTH cro/C1-type" evidence="1">
    <location>
        <begin position="9"/>
        <end position="63"/>
    </location>
</feature>
<evidence type="ECO:0000313" key="3">
    <source>
        <dbReference type="Proteomes" id="UP000250369"/>
    </source>
</evidence>
<comment type="caution">
    <text evidence="2">The sequence shown here is derived from an EMBL/GenBank/DDBJ whole genome shotgun (WGS) entry which is preliminary data.</text>
</comment>
<dbReference type="CDD" id="cd00093">
    <property type="entry name" value="HTH_XRE"/>
    <property type="match status" value="1"/>
</dbReference>
<dbReference type="CDD" id="cd06529">
    <property type="entry name" value="S24_LexA-like"/>
    <property type="match status" value="1"/>
</dbReference>
<dbReference type="InterPro" id="IPR039418">
    <property type="entry name" value="LexA-like"/>
</dbReference>
<dbReference type="Pfam" id="PF00717">
    <property type="entry name" value="Peptidase_S24"/>
    <property type="match status" value="1"/>
</dbReference>
<evidence type="ECO:0000259" key="1">
    <source>
        <dbReference type="PROSITE" id="PS50943"/>
    </source>
</evidence>
<dbReference type="PANTHER" id="PTHR33516">
    <property type="entry name" value="LEXA REPRESSOR"/>
    <property type="match status" value="1"/>
</dbReference>
<dbReference type="Gene3D" id="2.10.109.10">
    <property type="entry name" value="Umud Fragment, subunit A"/>
    <property type="match status" value="1"/>
</dbReference>
<dbReference type="EMBL" id="QMFB01000015">
    <property type="protein sequence ID" value="RAV18852.1"/>
    <property type="molecule type" value="Genomic_DNA"/>
</dbReference>